<dbReference type="PANTHER" id="PTHR30561:SF1">
    <property type="entry name" value="MULTIDRUG TRANSPORTER EMRE"/>
    <property type="match status" value="1"/>
</dbReference>
<evidence type="ECO:0000256" key="8">
    <source>
        <dbReference type="SAM" id="Phobius"/>
    </source>
</evidence>
<dbReference type="InterPro" id="IPR037185">
    <property type="entry name" value="EmrE-like"/>
</dbReference>
<feature type="transmembrane region" description="Helical" evidence="8">
    <location>
        <begin position="61"/>
        <end position="80"/>
    </location>
</feature>
<evidence type="ECO:0000256" key="5">
    <source>
        <dbReference type="ARBA" id="ARBA00022989"/>
    </source>
</evidence>
<keyword evidence="3" id="KW-1003">Cell membrane</keyword>
<keyword evidence="10" id="KW-1185">Reference proteome</keyword>
<dbReference type="FunFam" id="1.10.3730.20:FF:000001">
    <property type="entry name" value="Quaternary ammonium compound resistance transporter SugE"/>
    <property type="match status" value="1"/>
</dbReference>
<evidence type="ECO:0000313" key="10">
    <source>
        <dbReference type="Proteomes" id="UP000530424"/>
    </source>
</evidence>
<dbReference type="Proteomes" id="UP000530424">
    <property type="component" value="Unassembled WGS sequence"/>
</dbReference>
<sequence>MYVAFGLLIVAIATEVAATSALPRAEGFRDPFWSVVVISGYAVSIWLLTLVVQHLPVSTTYAVWSGAGTAAIAVIGVMWLGESMDAVKAAALAMIVVGVVVLNLHGAH</sequence>
<comment type="subcellular location">
    <subcellularLocation>
        <location evidence="1 7">Cell membrane</location>
        <topology evidence="1 7">Multi-pass membrane protein</topology>
    </subcellularLocation>
</comment>
<dbReference type="GO" id="GO:0022857">
    <property type="term" value="F:transmembrane transporter activity"/>
    <property type="evidence" value="ECO:0007669"/>
    <property type="project" value="InterPro"/>
</dbReference>
<evidence type="ECO:0000256" key="1">
    <source>
        <dbReference type="ARBA" id="ARBA00004651"/>
    </source>
</evidence>
<evidence type="ECO:0000256" key="3">
    <source>
        <dbReference type="ARBA" id="ARBA00022475"/>
    </source>
</evidence>
<evidence type="ECO:0000256" key="6">
    <source>
        <dbReference type="ARBA" id="ARBA00023136"/>
    </source>
</evidence>
<reference evidence="9 10" key="1">
    <citation type="submission" date="2020-07" db="EMBL/GenBank/DDBJ databases">
        <title>Sequencing the genomes of 1000 actinobacteria strains.</title>
        <authorList>
            <person name="Klenk H.-P."/>
        </authorList>
    </citation>
    <scope>NUCLEOTIDE SEQUENCE [LARGE SCALE GENOMIC DNA]</scope>
    <source>
        <strain evidence="9 10">DSM 103833</strain>
    </source>
</reference>
<proteinExistence type="inferred from homology"/>
<comment type="similarity">
    <text evidence="7">Belongs to the drug/metabolite transporter (DMT) superfamily. Small multidrug resistance (SMR) (TC 2.A.7.1) family.</text>
</comment>
<dbReference type="GO" id="GO:0005886">
    <property type="term" value="C:plasma membrane"/>
    <property type="evidence" value="ECO:0007669"/>
    <property type="project" value="UniProtKB-SubCell"/>
</dbReference>
<evidence type="ECO:0000256" key="2">
    <source>
        <dbReference type="ARBA" id="ARBA00022448"/>
    </source>
</evidence>
<dbReference type="InterPro" id="IPR000390">
    <property type="entry name" value="Small_drug/metabolite_transptr"/>
</dbReference>
<keyword evidence="5 8" id="KW-1133">Transmembrane helix</keyword>
<feature type="transmembrane region" description="Helical" evidence="8">
    <location>
        <begin position="31"/>
        <end position="52"/>
    </location>
</feature>
<keyword evidence="4 7" id="KW-0812">Transmembrane</keyword>
<evidence type="ECO:0000256" key="4">
    <source>
        <dbReference type="ARBA" id="ARBA00022692"/>
    </source>
</evidence>
<protein>
    <submittedName>
        <fullName evidence="9">Small multidrug resistance pump</fullName>
    </submittedName>
</protein>
<keyword evidence="2" id="KW-0813">Transport</keyword>
<dbReference type="InterPro" id="IPR045324">
    <property type="entry name" value="Small_multidrug_res"/>
</dbReference>
<name>A0A853C4H8_9ACTN</name>
<dbReference type="Gene3D" id="1.10.3730.20">
    <property type="match status" value="1"/>
</dbReference>
<keyword evidence="6 8" id="KW-0472">Membrane</keyword>
<dbReference type="Pfam" id="PF00893">
    <property type="entry name" value="Multi_Drug_Res"/>
    <property type="match status" value="1"/>
</dbReference>
<evidence type="ECO:0000313" key="9">
    <source>
        <dbReference type="EMBL" id="NYJ01906.1"/>
    </source>
</evidence>
<dbReference type="RefSeq" id="WP_179668334.1">
    <property type="nucleotide sequence ID" value="NZ_JACCFP010000001.1"/>
</dbReference>
<organism evidence="9 10">
    <name type="scientific">Nocardioides thalensis</name>
    <dbReference type="NCBI Taxonomy" id="1914755"/>
    <lineage>
        <taxon>Bacteria</taxon>
        <taxon>Bacillati</taxon>
        <taxon>Actinomycetota</taxon>
        <taxon>Actinomycetes</taxon>
        <taxon>Propionibacteriales</taxon>
        <taxon>Nocardioidaceae</taxon>
        <taxon>Nocardioides</taxon>
    </lineage>
</organism>
<dbReference type="AlphaFoldDB" id="A0A853C4H8"/>
<gene>
    <name evidence="9" type="ORF">HNR19_002604</name>
</gene>
<evidence type="ECO:0000256" key="7">
    <source>
        <dbReference type="RuleBase" id="RU003942"/>
    </source>
</evidence>
<dbReference type="PANTHER" id="PTHR30561">
    <property type="entry name" value="SMR FAMILY PROTON-DEPENDENT DRUG EFFLUX TRANSPORTER SUGE"/>
    <property type="match status" value="1"/>
</dbReference>
<comment type="caution">
    <text evidence="9">The sequence shown here is derived from an EMBL/GenBank/DDBJ whole genome shotgun (WGS) entry which is preliminary data.</text>
</comment>
<dbReference type="SUPFAM" id="SSF103481">
    <property type="entry name" value="Multidrug resistance efflux transporter EmrE"/>
    <property type="match status" value="1"/>
</dbReference>
<feature type="transmembrane region" description="Helical" evidence="8">
    <location>
        <begin position="86"/>
        <end position="104"/>
    </location>
</feature>
<accession>A0A853C4H8</accession>
<dbReference type="EMBL" id="JACCFP010000001">
    <property type="protein sequence ID" value="NYJ01906.1"/>
    <property type="molecule type" value="Genomic_DNA"/>
</dbReference>